<dbReference type="OrthoDB" id="3264316at2759"/>
<organism evidence="8 9">
    <name type="scientific">Mycena venus</name>
    <dbReference type="NCBI Taxonomy" id="2733690"/>
    <lineage>
        <taxon>Eukaryota</taxon>
        <taxon>Fungi</taxon>
        <taxon>Dikarya</taxon>
        <taxon>Basidiomycota</taxon>
        <taxon>Agaricomycotina</taxon>
        <taxon>Agaricomycetes</taxon>
        <taxon>Agaricomycetidae</taxon>
        <taxon>Agaricales</taxon>
        <taxon>Marasmiineae</taxon>
        <taxon>Mycenaceae</taxon>
        <taxon>Mycena</taxon>
    </lineage>
</organism>
<comment type="subcellular location">
    <subcellularLocation>
        <location evidence="1">Nucleus</location>
    </subcellularLocation>
</comment>
<dbReference type="GO" id="GO:0005634">
    <property type="term" value="C:nucleus"/>
    <property type="evidence" value="ECO:0007669"/>
    <property type="project" value="UniProtKB-SubCell"/>
</dbReference>
<sequence length="918" mass="103540">MTSRPARNRQASSRVADGANGEAPSAVHQSILAAKPILDLIKKIGKLSALLPETVPEAPADDDIHRIITCVEHPDGTVAATFNRRFDILFGGDTRSSDGRLKNIRRPSFTKEPGYEKKMDQLFRASITTKSKSKKKAWQRPRARSEEADDDFDVMEIDRPATPEGSGKRRRVVIGGEGSDDETSQSRPKKKAKTAKQSPSAPPIVTVVEIDSDSDDEHSETKRGPSNTSRNHFHPPAAAKAKGEKRWEFQCRHCKTSYTFRRTLEKNADFEDEKPQPNLGNLATHVRTKHGNDIEIPSSEPGFMREISEASAKIMENYLREGKLNPALNPTQIGFNRVFTAWIIEDDLAFTTGESPGIQRLFNYISSRFGLPSDTTVRNTLAKLFCEMFETIKSELANAKSKIAASTDTWSTRSMMFTFAGTIASWVSEDWQLIERVIDFHPIGEKEHEGVYAAAGLAKRLSELDILEKIYNASTNDVLIRALSDILRRGFDIQWAPENSQIRWIAHGVNLVVQKILATLDEAHDPEEQDYYIPNKDLPFHYDPDGDPELIALEKEQFAKEHCATTLSAIGKLRTITIKICSSPQRRQRFRAASKSVYMANERAPSGKPLTSLMVIRDVKSRWNYTEAMITRGLLLRKAIDQWVFEREELRPLLLTTDEWKMLESLGKILTVFTQVTLEMSRSGTPTLPFVLAMYETMMASLREHAADESLLQSLRVAATAGLTKLTVYYEKAKQCQFNVIATMLHPALGLAWFQKISPERAEHARILFEFVFDTYKRTADAKVQSSPPATQPSKLTQPPRSFLHTVCMVDVALPVNKVLPLEPEFKRFYDAAVTYGSGKLDAPLAWWKIHERDFPVIATMARDFFAIPGTSVSVERLFSKSRHLCRETRSSMHVDTIMKAMLTKMWIKAGLFKLKQS</sequence>
<dbReference type="PANTHER" id="PTHR46481">
    <property type="entry name" value="ZINC FINGER BED DOMAIN-CONTAINING PROTEIN 4"/>
    <property type="match status" value="1"/>
</dbReference>
<keyword evidence="5" id="KW-0539">Nucleus</keyword>
<dbReference type="GO" id="GO:0046983">
    <property type="term" value="F:protein dimerization activity"/>
    <property type="evidence" value="ECO:0007669"/>
    <property type="project" value="InterPro"/>
</dbReference>
<dbReference type="SUPFAM" id="SSF53098">
    <property type="entry name" value="Ribonuclease H-like"/>
    <property type="match status" value="1"/>
</dbReference>
<keyword evidence="4" id="KW-0862">Zinc</keyword>
<keyword evidence="3" id="KW-0863">Zinc-finger</keyword>
<dbReference type="EMBL" id="JACAZI010000004">
    <property type="protein sequence ID" value="KAF7363114.1"/>
    <property type="molecule type" value="Genomic_DNA"/>
</dbReference>
<dbReference type="AlphaFoldDB" id="A0A8H7D5K0"/>
<feature type="compositionally biased region" description="Polar residues" evidence="6">
    <location>
        <begin position="1"/>
        <end position="13"/>
    </location>
</feature>
<reference evidence="8" key="1">
    <citation type="submission" date="2020-05" db="EMBL/GenBank/DDBJ databases">
        <title>Mycena genomes resolve the evolution of fungal bioluminescence.</title>
        <authorList>
            <person name="Tsai I.J."/>
        </authorList>
    </citation>
    <scope>NUCLEOTIDE SEQUENCE</scope>
    <source>
        <strain evidence="8">CCC161011</strain>
    </source>
</reference>
<dbReference type="Pfam" id="PF05699">
    <property type="entry name" value="Dimer_Tnp_hAT"/>
    <property type="match status" value="1"/>
</dbReference>
<evidence type="ECO:0000256" key="5">
    <source>
        <dbReference type="ARBA" id="ARBA00023242"/>
    </source>
</evidence>
<evidence type="ECO:0000313" key="8">
    <source>
        <dbReference type="EMBL" id="KAF7363114.1"/>
    </source>
</evidence>
<keyword evidence="9" id="KW-1185">Reference proteome</keyword>
<evidence type="ECO:0000256" key="6">
    <source>
        <dbReference type="SAM" id="MobiDB-lite"/>
    </source>
</evidence>
<keyword evidence="2" id="KW-0479">Metal-binding</keyword>
<evidence type="ECO:0000259" key="7">
    <source>
        <dbReference type="Pfam" id="PF05699"/>
    </source>
</evidence>
<proteinExistence type="predicted"/>
<feature type="region of interest" description="Disordered" evidence="6">
    <location>
        <begin position="128"/>
        <end position="245"/>
    </location>
</feature>
<name>A0A8H7D5K0_9AGAR</name>
<evidence type="ECO:0000256" key="4">
    <source>
        <dbReference type="ARBA" id="ARBA00022833"/>
    </source>
</evidence>
<gene>
    <name evidence="8" type="ORF">MVEN_00663800</name>
</gene>
<dbReference type="GO" id="GO:0008270">
    <property type="term" value="F:zinc ion binding"/>
    <property type="evidence" value="ECO:0007669"/>
    <property type="project" value="UniProtKB-KW"/>
</dbReference>
<feature type="domain" description="HAT C-terminal dimerisation" evidence="7">
    <location>
        <begin position="844"/>
        <end position="908"/>
    </location>
</feature>
<feature type="compositionally biased region" description="Basic residues" evidence="6">
    <location>
        <begin position="131"/>
        <end position="142"/>
    </location>
</feature>
<dbReference type="PANTHER" id="PTHR46481:SF10">
    <property type="entry name" value="ZINC FINGER BED DOMAIN-CONTAINING PROTEIN 39"/>
    <property type="match status" value="1"/>
</dbReference>
<evidence type="ECO:0000313" key="9">
    <source>
        <dbReference type="Proteomes" id="UP000620124"/>
    </source>
</evidence>
<evidence type="ECO:0000256" key="3">
    <source>
        <dbReference type="ARBA" id="ARBA00022771"/>
    </source>
</evidence>
<comment type="caution">
    <text evidence="8">The sequence shown here is derived from an EMBL/GenBank/DDBJ whole genome shotgun (WGS) entry which is preliminary data.</text>
</comment>
<evidence type="ECO:0000256" key="2">
    <source>
        <dbReference type="ARBA" id="ARBA00022723"/>
    </source>
</evidence>
<feature type="region of interest" description="Disordered" evidence="6">
    <location>
        <begin position="1"/>
        <end position="26"/>
    </location>
</feature>
<protein>
    <submittedName>
        <fullName evidence="8">Dimer-Tnp-hAT domain-containing protein</fullName>
    </submittedName>
</protein>
<dbReference type="InterPro" id="IPR052035">
    <property type="entry name" value="ZnF_BED_domain_contain"/>
</dbReference>
<dbReference type="InterPro" id="IPR008906">
    <property type="entry name" value="HATC_C_dom"/>
</dbReference>
<accession>A0A8H7D5K0</accession>
<evidence type="ECO:0000256" key="1">
    <source>
        <dbReference type="ARBA" id="ARBA00004123"/>
    </source>
</evidence>
<dbReference type="Proteomes" id="UP000620124">
    <property type="component" value="Unassembled WGS sequence"/>
</dbReference>
<dbReference type="InterPro" id="IPR012337">
    <property type="entry name" value="RNaseH-like_sf"/>
</dbReference>